<feature type="active site" description="Proton donor/acceptor" evidence="2 3">
    <location>
        <position position="60"/>
    </location>
</feature>
<dbReference type="InterPro" id="IPR004363">
    <property type="entry name" value="Methylgl_synth"/>
</dbReference>
<dbReference type="PANTHER" id="PTHR30492">
    <property type="entry name" value="METHYLGLYOXAL SYNTHASE"/>
    <property type="match status" value="1"/>
</dbReference>
<dbReference type="SMART" id="SM00851">
    <property type="entry name" value="MGS"/>
    <property type="match status" value="1"/>
</dbReference>
<keyword evidence="6" id="KW-1185">Reference proteome</keyword>
<accession>A0A5D8QC71</accession>
<dbReference type="Pfam" id="PF02142">
    <property type="entry name" value="MGS"/>
    <property type="match status" value="1"/>
</dbReference>
<comment type="function">
    <text evidence="2">Catalyzes the formation of methylglyoxal from dihydroxyacetone phosphate.</text>
</comment>
<evidence type="ECO:0000256" key="2">
    <source>
        <dbReference type="HAMAP-Rule" id="MF_00549"/>
    </source>
</evidence>
<dbReference type="PROSITE" id="PS01335">
    <property type="entry name" value="METHYLGLYOXAL_SYNTH"/>
    <property type="match status" value="1"/>
</dbReference>
<dbReference type="RefSeq" id="WP_149544999.1">
    <property type="nucleotide sequence ID" value="NZ_VTPS01000007.1"/>
</dbReference>
<organism evidence="5 6">
    <name type="scientific">Calorimonas adulescens</name>
    <dbReference type="NCBI Taxonomy" id="2606906"/>
    <lineage>
        <taxon>Bacteria</taxon>
        <taxon>Bacillati</taxon>
        <taxon>Bacillota</taxon>
        <taxon>Clostridia</taxon>
        <taxon>Thermoanaerobacterales</taxon>
        <taxon>Thermoanaerobacteraceae</taxon>
        <taxon>Calorimonas</taxon>
    </lineage>
</organism>
<name>A0A5D8QC71_9THEO</name>
<evidence type="ECO:0000256" key="1">
    <source>
        <dbReference type="ARBA" id="ARBA00023239"/>
    </source>
</evidence>
<reference evidence="5 6" key="1">
    <citation type="submission" date="2019-08" db="EMBL/GenBank/DDBJ databases">
        <title>Calorimonas adulescens gen. nov., sp. nov., an anaerobic thermophilic bacterium from Sakhalin hot spring.</title>
        <authorList>
            <person name="Khomyakova M.A."/>
            <person name="Merkel A.Y."/>
            <person name="Novikov A."/>
            <person name="Bonch-Osmolovskaya E.A."/>
            <person name="Slobodkin A.I."/>
        </authorList>
    </citation>
    <scope>NUCLEOTIDE SEQUENCE [LARGE SCALE GENOMIC DNA]</scope>
    <source>
        <strain evidence="5 6">A05MB</strain>
    </source>
</reference>
<sequence>MNIALVAHDAKKEQMSNFVLAYKDILANHTLYATGATGELVEKTTGLKVIKFRPGPLGGDQQIGAMIAQDEIDMVIFLRDPLTAQPHEPDITALLRICDVHNIPLATNVASAEILIKGLSRGDLAWRDVVNPLLDKKME</sequence>
<feature type="binding site" evidence="2">
    <location>
        <position position="8"/>
    </location>
    <ligand>
        <name>substrate</name>
    </ligand>
</feature>
<dbReference type="NCBIfam" id="NF003559">
    <property type="entry name" value="PRK05234.1"/>
    <property type="match status" value="1"/>
</dbReference>
<dbReference type="PIRSF" id="PIRSF006614">
    <property type="entry name" value="Methylglyox_syn"/>
    <property type="match status" value="1"/>
</dbReference>
<dbReference type="SUPFAM" id="SSF52335">
    <property type="entry name" value="Methylglyoxal synthase-like"/>
    <property type="match status" value="1"/>
</dbReference>
<dbReference type="InterPro" id="IPR036914">
    <property type="entry name" value="MGS-like_dom_sf"/>
</dbReference>
<dbReference type="HAMAP" id="MF_00549">
    <property type="entry name" value="Methylglyoxal_synth"/>
    <property type="match status" value="1"/>
</dbReference>
<evidence type="ECO:0000313" key="6">
    <source>
        <dbReference type="Proteomes" id="UP000322976"/>
    </source>
</evidence>
<dbReference type="FunFam" id="3.40.50.1380:FF:000006">
    <property type="entry name" value="Methylglyoxal synthase"/>
    <property type="match status" value="1"/>
</dbReference>
<dbReference type="PANTHER" id="PTHR30492:SF0">
    <property type="entry name" value="METHYLGLYOXAL SYNTHASE"/>
    <property type="match status" value="1"/>
</dbReference>
<comment type="caution">
    <text evidence="2">Lacks conserved residue(s) required for the propagation of feature annotation.</text>
</comment>
<evidence type="ECO:0000313" key="5">
    <source>
        <dbReference type="EMBL" id="TZE82240.1"/>
    </source>
</evidence>
<dbReference type="Gene3D" id="3.40.50.1380">
    <property type="entry name" value="Methylglyoxal synthase-like domain"/>
    <property type="match status" value="1"/>
</dbReference>
<dbReference type="GO" id="GO:0008929">
    <property type="term" value="F:methylglyoxal synthase activity"/>
    <property type="evidence" value="ECO:0007669"/>
    <property type="project" value="UniProtKB-UniRule"/>
</dbReference>
<feature type="domain" description="MGS-like" evidence="4">
    <location>
        <begin position="1"/>
        <end position="139"/>
    </location>
</feature>
<dbReference type="AlphaFoldDB" id="A0A5D8QC71"/>
<gene>
    <name evidence="2 5" type="primary">mgsA</name>
    <name evidence="5" type="ORF">FWJ32_05635</name>
</gene>
<evidence type="ECO:0000259" key="4">
    <source>
        <dbReference type="PROSITE" id="PS51855"/>
    </source>
</evidence>
<feature type="binding site" evidence="2">
    <location>
        <position position="87"/>
    </location>
    <ligand>
        <name>substrate</name>
    </ligand>
</feature>
<comment type="similarity">
    <text evidence="2">Belongs to the methylglyoxal synthase family.</text>
</comment>
<dbReference type="Proteomes" id="UP000322976">
    <property type="component" value="Unassembled WGS sequence"/>
</dbReference>
<dbReference type="EMBL" id="VTPS01000007">
    <property type="protein sequence ID" value="TZE82240.1"/>
    <property type="molecule type" value="Genomic_DNA"/>
</dbReference>
<dbReference type="InterPro" id="IPR018148">
    <property type="entry name" value="Methylglyoxal_synth_AS"/>
</dbReference>
<comment type="catalytic activity">
    <reaction evidence="2">
        <text>dihydroxyacetone phosphate = methylglyoxal + phosphate</text>
        <dbReference type="Rhea" id="RHEA:17937"/>
        <dbReference type="ChEBI" id="CHEBI:17158"/>
        <dbReference type="ChEBI" id="CHEBI:43474"/>
        <dbReference type="ChEBI" id="CHEBI:57642"/>
        <dbReference type="EC" id="4.2.3.3"/>
    </reaction>
</comment>
<dbReference type="InterPro" id="IPR011607">
    <property type="entry name" value="MGS-like_dom"/>
</dbReference>
<dbReference type="GO" id="GO:0005829">
    <property type="term" value="C:cytosol"/>
    <property type="evidence" value="ECO:0007669"/>
    <property type="project" value="TreeGrafter"/>
</dbReference>
<evidence type="ECO:0000256" key="3">
    <source>
        <dbReference type="PIRSR" id="PIRSR006614-1"/>
    </source>
</evidence>
<dbReference type="EC" id="4.2.3.3" evidence="2"/>
<protein>
    <recommendedName>
        <fullName evidence="2">Methylglyoxal synthase</fullName>
        <shortName evidence="2">MGS</shortName>
        <ecNumber evidence="2">4.2.3.3</ecNumber>
    </recommendedName>
</protein>
<dbReference type="CDD" id="cd01422">
    <property type="entry name" value="MGS"/>
    <property type="match status" value="1"/>
</dbReference>
<proteinExistence type="inferred from homology"/>
<feature type="binding site" evidence="2">
    <location>
        <begin position="34"/>
        <end position="37"/>
    </location>
    <ligand>
        <name>substrate</name>
    </ligand>
</feature>
<keyword evidence="1 2" id="KW-0456">Lyase</keyword>
<feature type="binding site" evidence="2">
    <location>
        <position position="12"/>
    </location>
    <ligand>
        <name>substrate</name>
    </ligand>
</feature>
<dbReference type="PROSITE" id="PS51855">
    <property type="entry name" value="MGS"/>
    <property type="match status" value="1"/>
</dbReference>
<comment type="caution">
    <text evidence="5">The sequence shown here is derived from an EMBL/GenBank/DDBJ whole genome shotgun (WGS) entry which is preliminary data.</text>
</comment>
<dbReference type="NCBIfam" id="TIGR00160">
    <property type="entry name" value="MGSA"/>
    <property type="match status" value="1"/>
</dbReference>
<dbReference type="GO" id="GO:0019242">
    <property type="term" value="P:methylglyoxal biosynthetic process"/>
    <property type="evidence" value="ECO:0007669"/>
    <property type="project" value="UniProtKB-UniRule"/>
</dbReference>